<accession>A0A3G2T5N1</accession>
<evidence type="ECO:0000313" key="2">
    <source>
        <dbReference type="Proteomes" id="UP000279962"/>
    </source>
</evidence>
<evidence type="ECO:0000313" key="1">
    <source>
        <dbReference type="EMBL" id="AYO55603.1"/>
    </source>
</evidence>
<organism evidence="1 2">
    <name type="scientific">Acinetobacter wuhouensis</name>
    <dbReference type="NCBI Taxonomy" id="1879050"/>
    <lineage>
        <taxon>Bacteria</taxon>
        <taxon>Pseudomonadati</taxon>
        <taxon>Pseudomonadota</taxon>
        <taxon>Gammaproteobacteria</taxon>
        <taxon>Moraxellales</taxon>
        <taxon>Moraxellaceae</taxon>
        <taxon>Acinetobacter</taxon>
    </lineage>
</organism>
<dbReference type="Proteomes" id="UP000279962">
    <property type="component" value="Chromosome"/>
</dbReference>
<sequence>MRLGNYWGSQTGTSIFINCDHGYNIKFLSQNLRTSQGDSYLTHAANPKYRIHTRMSVNGGGISNVWGQNISGQAGTKVKYSIAVQLEDRLSRNLPAGQYEDRIWINLNF</sequence>
<name>A0A3G2T5N1_9GAMM</name>
<dbReference type="AlphaFoldDB" id="A0A3G2T5N1"/>
<protein>
    <recommendedName>
        <fullName evidence="3">Spore coat protein U domain-containing protein</fullName>
    </recommendedName>
</protein>
<gene>
    <name evidence="1" type="ORF">CDG68_18980</name>
</gene>
<reference evidence="1 2" key="1">
    <citation type="submission" date="2018-10" db="EMBL/GenBank/DDBJ databases">
        <title>The complete genome of Acinetobacter wuhouensis strain WCHAW010062.</title>
        <authorList>
            <person name="Hu Y."/>
            <person name="Long H."/>
            <person name="Feng Y."/>
            <person name="Zong Z."/>
        </authorList>
    </citation>
    <scope>NUCLEOTIDE SEQUENCE [LARGE SCALE GENOMIC DNA]</scope>
    <source>
        <strain evidence="1 2">WCHAW010062</strain>
    </source>
</reference>
<dbReference type="EMBL" id="CP033133">
    <property type="protein sequence ID" value="AYO55603.1"/>
    <property type="molecule type" value="Genomic_DNA"/>
</dbReference>
<proteinExistence type="predicted"/>
<evidence type="ECO:0008006" key="3">
    <source>
        <dbReference type="Google" id="ProtNLM"/>
    </source>
</evidence>